<feature type="compositionally biased region" description="Polar residues" evidence="2">
    <location>
        <begin position="7"/>
        <end position="16"/>
    </location>
</feature>
<feature type="compositionally biased region" description="Pro residues" evidence="2">
    <location>
        <begin position="274"/>
        <end position="287"/>
    </location>
</feature>
<evidence type="ECO:0000256" key="1">
    <source>
        <dbReference type="SAM" id="Coils"/>
    </source>
</evidence>
<dbReference type="SUPFAM" id="SSF56672">
    <property type="entry name" value="DNA/RNA polymerases"/>
    <property type="match status" value="1"/>
</dbReference>
<feature type="compositionally biased region" description="Polar residues" evidence="2">
    <location>
        <begin position="315"/>
        <end position="324"/>
    </location>
</feature>
<gene>
    <name evidence="3" type="ORF">AK812_SmicGene17159</name>
</gene>
<feature type="compositionally biased region" description="Pro residues" evidence="2">
    <location>
        <begin position="31"/>
        <end position="69"/>
    </location>
</feature>
<dbReference type="Proteomes" id="UP000186817">
    <property type="component" value="Unassembled WGS sequence"/>
</dbReference>
<comment type="caution">
    <text evidence="3">The sequence shown here is derived from an EMBL/GenBank/DDBJ whole genome shotgun (WGS) entry which is preliminary data.</text>
</comment>
<keyword evidence="1" id="KW-0175">Coiled coil</keyword>
<accession>A0A1Q9DYE8</accession>
<keyword evidence="4" id="KW-1185">Reference proteome</keyword>
<name>A0A1Q9DYE8_SYMMI</name>
<evidence type="ECO:0000256" key="2">
    <source>
        <dbReference type="SAM" id="MobiDB-lite"/>
    </source>
</evidence>
<feature type="region of interest" description="Disordered" evidence="2">
    <location>
        <begin position="1"/>
        <end position="78"/>
    </location>
</feature>
<dbReference type="OrthoDB" id="437212at2759"/>
<reference evidence="3 4" key="1">
    <citation type="submission" date="2016-02" db="EMBL/GenBank/DDBJ databases">
        <title>Genome analysis of coral dinoflagellate symbionts highlights evolutionary adaptations to a symbiotic lifestyle.</title>
        <authorList>
            <person name="Aranda M."/>
            <person name="Li Y."/>
            <person name="Liew Y.J."/>
            <person name="Baumgarten S."/>
            <person name="Simakov O."/>
            <person name="Wilson M."/>
            <person name="Piel J."/>
            <person name="Ashoor H."/>
            <person name="Bougouffa S."/>
            <person name="Bajic V.B."/>
            <person name="Ryu T."/>
            <person name="Ravasi T."/>
            <person name="Bayer T."/>
            <person name="Micklem G."/>
            <person name="Kim H."/>
            <person name="Bhak J."/>
            <person name="Lajeunesse T.C."/>
            <person name="Voolstra C.R."/>
        </authorList>
    </citation>
    <scope>NUCLEOTIDE SEQUENCE [LARGE SCALE GENOMIC DNA]</scope>
    <source>
        <strain evidence="3 4">CCMP2467</strain>
    </source>
</reference>
<evidence type="ECO:0000313" key="3">
    <source>
        <dbReference type="EMBL" id="OLQ00214.1"/>
    </source>
</evidence>
<evidence type="ECO:0000313" key="4">
    <source>
        <dbReference type="Proteomes" id="UP000186817"/>
    </source>
</evidence>
<dbReference type="InterPro" id="IPR043502">
    <property type="entry name" value="DNA/RNA_pol_sf"/>
</dbReference>
<sequence length="1335" mass="153347">MAAPWNESWTPNSWAASSWWQTPQTSTTWNLPPPPAETAPTLPPAPWPPTPPTRNTPPEAPADPRPARVPVPTTFKEDGEHYDSTLVCKSTLRKTVEPSAWSRAEGLAGMDIRDVTVAHLSRRGMEEYGLRPLSHGRFTGLILTRNVAETVLLSQIQKRLREDNIDVDATIEAIYKSRNLKPPDKVKEATNFVTPLVEEIFTAMKPWTQAKSYGKNSEQDNQVAQRMQELEEEAAKYKQRLKSAGVAVTPTKALPLQLPHSASSAPSDSQRAPSPAPQPPPSSAPEDPPSKRRRTQRAEKKKQYESLLEEPYNIIKQSGQQPPTSMTSIKMWITNLKKTLPADKHKELDQHIQHVHTLLEEGKYTKAQLQEMATRWGLPISLITATAASPREYNRVAKLKQLKQLKLPKTEIAIRYWHDKQNYELFSTLLLSQHKEYIDAWAEEHCLIQRWQPKLNYPFVAKELVKKAHGLVPARQQPHLQKPPDTIAKQLFKKIRRRLQGQKRHLVKALPKQAQFWKILHAISSDTRQEYDASRELRSGKHDNETVTLLYRLANHMEQPWRSKARARLRRVLQFRNATVPKFNLPLKIPFLAHDTFKNNTQQWISKLIRQTNLGAAFHNVGACNALFPSKRRLRDQITEQLRRWLKHHLFPSDDRILESFEMFFEEQWQQHKEQQRHQPRLTHRLIKHLLSALPDNYIIHNEDHANAHLMIYCPNVYNQAAVNTWMDKKTFLLLDKTPQDIKEDMEKQTPPSVRRHYKKLLDYNKPIPYGYIMMKRKKQWSNGRTIIAYSNTCVGRLLRVAALALQQMLKTTWPHHFGNIATPQLWQEVHELFHANEDQPERELIFLNHDLVGFFNSIPQADIIQSVRYLIAEFCSNNNDILLIDPYSKLNPVHSGTSTHSIKSNMTKINAQHIVDIIQLSFDACAFTAIGEVFRQTCGTSMGNQISPILSTCAIVATEITWLRLFGEHVANAHLADQLWIRRYVDNRAIIVDKNVLHTNPHIWQLASLHFYKRLGATDCLSQLDLGDFVLAAITAGNSQLEVEQVCRQHLINGYSPMSVFPWLAQTLPSELLRASALTRRGAPAMAFSVGAYYHAGSVGIRSNTKKYPCTAALLAHMVRACTHSNFTAVSLLRNLNMATHVDRYNQPGSINVLVPLSSFRRGELWLQEVLQMGQQVHVWSCRLRREDQCHRQDITNIEYNHSIRVKSMALADAHSLACDMSIQRNVDQAPEIIAYTILEVTFDIHTLVHLAQTNKSTWIRCSQVIRAASTECKIKTNAPWHKRAGRAVDAEAPETPVDIKMYLFNKRMHMWYHHELSYQQYMDLQVHELLPMP</sequence>
<feature type="compositionally biased region" description="Low complexity" evidence="2">
    <location>
        <begin position="17"/>
        <end position="30"/>
    </location>
</feature>
<feature type="coiled-coil region" evidence="1">
    <location>
        <begin position="220"/>
        <end position="247"/>
    </location>
</feature>
<feature type="compositionally biased region" description="Low complexity" evidence="2">
    <location>
        <begin position="259"/>
        <end position="273"/>
    </location>
</feature>
<evidence type="ECO:0008006" key="5">
    <source>
        <dbReference type="Google" id="ProtNLM"/>
    </source>
</evidence>
<organism evidence="3 4">
    <name type="scientific">Symbiodinium microadriaticum</name>
    <name type="common">Dinoflagellate</name>
    <name type="synonym">Zooxanthella microadriatica</name>
    <dbReference type="NCBI Taxonomy" id="2951"/>
    <lineage>
        <taxon>Eukaryota</taxon>
        <taxon>Sar</taxon>
        <taxon>Alveolata</taxon>
        <taxon>Dinophyceae</taxon>
        <taxon>Suessiales</taxon>
        <taxon>Symbiodiniaceae</taxon>
        <taxon>Symbiodinium</taxon>
    </lineage>
</organism>
<protein>
    <recommendedName>
        <fullName evidence="5">Reverse transcriptase domain-containing protein</fullName>
    </recommendedName>
</protein>
<dbReference type="EMBL" id="LSRX01000335">
    <property type="protein sequence ID" value="OLQ00214.1"/>
    <property type="molecule type" value="Genomic_DNA"/>
</dbReference>
<feature type="region of interest" description="Disordered" evidence="2">
    <location>
        <begin position="257"/>
        <end position="324"/>
    </location>
</feature>
<proteinExistence type="predicted"/>